<dbReference type="EMBL" id="LFTY01000002">
    <property type="protein sequence ID" value="KMW59655.1"/>
    <property type="molecule type" value="Genomic_DNA"/>
</dbReference>
<protein>
    <submittedName>
        <fullName evidence="1">Uncharacterized protein</fullName>
    </submittedName>
</protein>
<sequence>MLTCPVFLFPDRDRTALFIRGCPDAYKTIAEAANAYCRTFWGASVIDVVKGLTPEPETGEVFEMSLAA</sequence>
<name>A0A0J9EA52_9RHOB</name>
<keyword evidence="2" id="KW-1185">Reference proteome</keyword>
<dbReference type="AlphaFoldDB" id="A0A0J9EA52"/>
<dbReference type="PATRIC" id="fig|1675527.3.peg.4854"/>
<accession>A0A0J9EA52</accession>
<dbReference type="Proteomes" id="UP000037178">
    <property type="component" value="Unassembled WGS sequence"/>
</dbReference>
<reference evidence="1 2" key="1">
    <citation type="submission" date="2015-06" db="EMBL/GenBank/DDBJ databases">
        <title>Draft genome sequence of an Alphaproteobacteria species associated to the Mediterranean sponge Oscarella lobularis.</title>
        <authorList>
            <person name="Jourda C."/>
            <person name="Santini S."/>
            <person name="Claverie J.-M."/>
        </authorList>
    </citation>
    <scope>NUCLEOTIDE SEQUENCE [LARGE SCALE GENOMIC DNA]</scope>
    <source>
        <strain evidence="1">IGS</strain>
    </source>
</reference>
<proteinExistence type="predicted"/>
<organism evidence="1 2">
    <name type="scientific">Candidatus Rhodobacter oscarellae</name>
    <dbReference type="NCBI Taxonomy" id="1675527"/>
    <lineage>
        <taxon>Bacteria</taxon>
        <taxon>Pseudomonadati</taxon>
        <taxon>Pseudomonadota</taxon>
        <taxon>Alphaproteobacteria</taxon>
        <taxon>Rhodobacterales</taxon>
        <taxon>Rhodobacter group</taxon>
        <taxon>Rhodobacter</taxon>
    </lineage>
</organism>
<evidence type="ECO:0000313" key="1">
    <source>
        <dbReference type="EMBL" id="KMW59655.1"/>
    </source>
</evidence>
<evidence type="ECO:0000313" key="2">
    <source>
        <dbReference type="Proteomes" id="UP000037178"/>
    </source>
</evidence>
<gene>
    <name evidence="1" type="ORF">AIOL_004637</name>
</gene>
<comment type="caution">
    <text evidence="1">The sequence shown here is derived from an EMBL/GenBank/DDBJ whole genome shotgun (WGS) entry which is preliminary data.</text>
</comment>